<dbReference type="InterPro" id="IPR029063">
    <property type="entry name" value="SAM-dependent_MTases_sf"/>
</dbReference>
<evidence type="ECO:0000259" key="5">
    <source>
        <dbReference type="PROSITE" id="PS50926"/>
    </source>
</evidence>
<reference evidence="6" key="1">
    <citation type="submission" date="2016-01" db="EMBL/GenBank/DDBJ databases">
        <authorList>
            <person name="Mcilroy J.S."/>
            <person name="Karst M S."/>
            <person name="Albertsen M."/>
        </authorList>
    </citation>
    <scope>NUCLEOTIDE SEQUENCE</scope>
    <source>
        <strain evidence="6">Cfx-K</strain>
    </source>
</reference>
<dbReference type="InterPro" id="IPR010280">
    <property type="entry name" value="U5_MeTrfase_fam"/>
</dbReference>
<dbReference type="PROSITE" id="PS51687">
    <property type="entry name" value="SAM_MT_RNA_M5U"/>
    <property type="match status" value="1"/>
</dbReference>
<dbReference type="RefSeq" id="WP_095043511.1">
    <property type="nucleotide sequence ID" value="NZ_LN890655.1"/>
</dbReference>
<dbReference type="OrthoDB" id="9804590at2"/>
<dbReference type="PANTHER" id="PTHR11061">
    <property type="entry name" value="RNA M5U METHYLTRANSFERASE"/>
    <property type="match status" value="1"/>
</dbReference>
<dbReference type="GO" id="GO:0070041">
    <property type="term" value="F:rRNA (uridine-C5-)-methyltransferase activity"/>
    <property type="evidence" value="ECO:0007669"/>
    <property type="project" value="TreeGrafter"/>
</dbReference>
<keyword evidence="7" id="KW-1185">Reference proteome</keyword>
<evidence type="ECO:0000313" key="7">
    <source>
        <dbReference type="Proteomes" id="UP000215027"/>
    </source>
</evidence>
<dbReference type="Gene3D" id="3.40.50.150">
    <property type="entry name" value="Vaccinia Virus protein VP39"/>
    <property type="match status" value="2"/>
</dbReference>
<feature type="domain" description="TRAM" evidence="5">
    <location>
        <begin position="1"/>
        <end position="56"/>
    </location>
</feature>
<dbReference type="PANTHER" id="PTHR11061:SF30">
    <property type="entry name" value="TRNA (URACIL(54)-C(5))-METHYLTRANSFERASE"/>
    <property type="match status" value="1"/>
</dbReference>
<dbReference type="Proteomes" id="UP000215027">
    <property type="component" value="Chromosome I"/>
</dbReference>
<accession>A0A160T5V6</accession>
<dbReference type="InterPro" id="IPR002792">
    <property type="entry name" value="TRAM_dom"/>
</dbReference>
<keyword evidence="2 4" id="KW-0808">Transferase</keyword>
<keyword evidence="1 4" id="KW-0489">Methyltransferase</keyword>
<dbReference type="Pfam" id="PF01938">
    <property type="entry name" value="TRAM"/>
    <property type="match status" value="1"/>
</dbReference>
<evidence type="ECO:0000256" key="4">
    <source>
        <dbReference type="PROSITE-ProRule" id="PRU01024"/>
    </source>
</evidence>
<evidence type="ECO:0000256" key="3">
    <source>
        <dbReference type="ARBA" id="ARBA00022691"/>
    </source>
</evidence>
<feature type="binding site" evidence="4">
    <location>
        <position position="295"/>
    </location>
    <ligand>
        <name>S-adenosyl-L-methionine</name>
        <dbReference type="ChEBI" id="CHEBI:59789"/>
    </ligand>
</feature>
<dbReference type="SUPFAM" id="SSF50249">
    <property type="entry name" value="Nucleic acid-binding proteins"/>
    <property type="match status" value="1"/>
</dbReference>
<name>A0A160T5V6_9CHLR</name>
<evidence type="ECO:0000313" key="6">
    <source>
        <dbReference type="EMBL" id="CUS04120.2"/>
    </source>
</evidence>
<protein>
    <submittedName>
        <fullName evidence="6">23S rRNA (Uracil-5-)-methyltransferase</fullName>
        <ecNumber evidence="6">2.1.1.-</ecNumber>
    </submittedName>
</protein>
<evidence type="ECO:0000256" key="1">
    <source>
        <dbReference type="ARBA" id="ARBA00022603"/>
    </source>
</evidence>
<dbReference type="AlphaFoldDB" id="A0A160T5V6"/>
<dbReference type="SUPFAM" id="SSF53335">
    <property type="entry name" value="S-adenosyl-L-methionine-dependent methyltransferases"/>
    <property type="match status" value="1"/>
</dbReference>
<comment type="similarity">
    <text evidence="4">Belongs to the class I-like SAM-binding methyltransferase superfamily. RNA M5U methyltransferase family.</text>
</comment>
<keyword evidence="3 4" id="KW-0949">S-adenosyl-L-methionine</keyword>
<proteinExistence type="inferred from homology"/>
<comment type="caution">
    <text evidence="4">Lacks conserved residue(s) required for the propagation of feature annotation.</text>
</comment>
<dbReference type="EC" id="2.1.1.-" evidence="6"/>
<dbReference type="Gene3D" id="2.40.50.140">
    <property type="entry name" value="Nucleic acid-binding proteins"/>
    <property type="match status" value="1"/>
</dbReference>
<sequence length="411" mass="44335">MSDLTLTLTDMAHGGLALGRDRGGRAIFVPFAIPGETVRARVPDDRRGFARAELLEVIKPSPDRVTPRCRHFGICGNCHLQHMAYAAQLRAKEAAVRDQLTRVGGLTNPPLRPIIAAPEPYDYRTETALYPAEEGGLGYWSPVERRIFRVVECPILHPSLQVALPDLDVELPGLRRLTLRLGDDEELLAALEVEDVEPPELAVDFPVSVAIVLPDRTAASLIGDPYLVQTIGGREFRFSPGVPFPPYPAAAEMLAETILSLAEIAPGDSVLESPGGAGWLTAALAGRAAAIIAVEPNPDAVADAAENLDAFDNVSIYQGTEDDIFPGLDAEPDVVVLRPGIQRSEDGLSPAAWRLLERLRPRRRIVVVGEVGALAKDAKRLGKMGYRAVGIQAVDLAPQGFGVEVVSVWRK</sequence>
<dbReference type="InterPro" id="IPR012340">
    <property type="entry name" value="NA-bd_OB-fold"/>
</dbReference>
<dbReference type="GO" id="GO:0070475">
    <property type="term" value="P:rRNA base methylation"/>
    <property type="evidence" value="ECO:0007669"/>
    <property type="project" value="TreeGrafter"/>
</dbReference>
<dbReference type="PROSITE" id="PS50926">
    <property type="entry name" value="TRAM"/>
    <property type="match status" value="1"/>
</dbReference>
<organism evidence="6 7">
    <name type="scientific">Candidatus Promineifilum breve</name>
    <dbReference type="NCBI Taxonomy" id="1806508"/>
    <lineage>
        <taxon>Bacteria</taxon>
        <taxon>Bacillati</taxon>
        <taxon>Chloroflexota</taxon>
        <taxon>Ardenticatenia</taxon>
        <taxon>Candidatus Promineifilales</taxon>
        <taxon>Candidatus Promineifilaceae</taxon>
        <taxon>Candidatus Promineifilum</taxon>
    </lineage>
</organism>
<gene>
    <name evidence="6" type="ORF">CFX0092_A2242</name>
</gene>
<dbReference type="EMBL" id="LN890655">
    <property type="protein sequence ID" value="CUS04120.2"/>
    <property type="molecule type" value="Genomic_DNA"/>
</dbReference>
<evidence type="ECO:0000256" key="2">
    <source>
        <dbReference type="ARBA" id="ARBA00022679"/>
    </source>
</evidence>
<dbReference type="KEGG" id="pbf:CFX0092_A2242"/>